<keyword evidence="9" id="KW-0614">Plasmid</keyword>
<dbReference type="Proteomes" id="UP000295294">
    <property type="component" value="Plasmid unnamed1"/>
</dbReference>
<dbReference type="SUPFAM" id="SSF51905">
    <property type="entry name" value="FAD/NAD(P)-binding domain"/>
    <property type="match status" value="1"/>
</dbReference>
<geneLocation type="plasmid" evidence="9">
    <name>unnamed1</name>
</geneLocation>
<feature type="binding site" evidence="5">
    <location>
        <position position="227"/>
    </location>
    <ligand>
        <name>FAD</name>
        <dbReference type="ChEBI" id="CHEBI:57692"/>
    </ligand>
</feature>
<reference evidence="9 10" key="1">
    <citation type="submission" date="2019-03" db="EMBL/GenBank/DDBJ databases">
        <title>Efficiently degradation of phenoxyalkanoic acid herbicides by Cupriavidus oxalaticus strain X32.</title>
        <authorList>
            <person name="Sheng X."/>
        </authorList>
    </citation>
    <scope>NUCLEOTIDE SEQUENCE [LARGE SCALE GENOMIC DNA]</scope>
    <source>
        <strain evidence="9 10">X32</strain>
        <plasmid evidence="9 10">unnamed1</plasmid>
    </source>
</reference>
<dbReference type="PANTHER" id="PTHR11552:SF147">
    <property type="entry name" value="CHOLINE DEHYDROGENASE, MITOCHONDRIAL"/>
    <property type="match status" value="1"/>
</dbReference>
<evidence type="ECO:0000313" key="9">
    <source>
        <dbReference type="EMBL" id="QBY55377.1"/>
    </source>
</evidence>
<keyword evidence="3 6" id="KW-0285">Flavoprotein</keyword>
<evidence type="ECO:0000256" key="4">
    <source>
        <dbReference type="ARBA" id="ARBA00022827"/>
    </source>
</evidence>
<dbReference type="OrthoDB" id="9785276at2"/>
<sequence>MNNTSTSANAQVADYIIVGAGSAGCVLANRLSASGRHSVILIEAGGKDSNFWIDVPAGIAMIMSNPAYIWPNQIRRVASFGNRRLTLVSGKTLGGSSSVNGMFYVRGVREDYDGWARMGCAGWSWDEVLPYFKRAERFPEGNAQTYGQSGELRLSWQDERHPSSEAFVKAAMLSGIPFNEDMNGGDPFGIGMPVATIYQGRRQSTAKAFLRPALNRPNLRVISSGLVRRVIFEGQRAVGVEYELGDRTPTVVRCAKEVILSAGAFGSPHILQHSGVGDADRLWGLGITPVAHMPAVGENLQDHLYGHVKLRMRRKADSKNSLLGSKPRMALEAIRWLLTKRGALNTPSAQAMSYVRSHPDVGAPDLQIVMRPYSFHATPGGIAIDAEPTITVSAGLARPYSRGFVASAPQIRGSGGWLI</sequence>
<dbReference type="PROSITE" id="PS00623">
    <property type="entry name" value="GMC_OXRED_1"/>
    <property type="match status" value="1"/>
</dbReference>
<dbReference type="InterPro" id="IPR036188">
    <property type="entry name" value="FAD/NAD-bd_sf"/>
</dbReference>
<dbReference type="Pfam" id="PF00732">
    <property type="entry name" value="GMC_oxred_N"/>
    <property type="match status" value="1"/>
</dbReference>
<evidence type="ECO:0000313" key="10">
    <source>
        <dbReference type="Proteomes" id="UP000295294"/>
    </source>
</evidence>
<gene>
    <name evidence="9" type="ORF">E0W60_30435</name>
</gene>
<dbReference type="Gene3D" id="3.50.50.60">
    <property type="entry name" value="FAD/NAD(P)-binding domain"/>
    <property type="match status" value="2"/>
</dbReference>
<dbReference type="GO" id="GO:0016614">
    <property type="term" value="F:oxidoreductase activity, acting on CH-OH group of donors"/>
    <property type="evidence" value="ECO:0007669"/>
    <property type="project" value="InterPro"/>
</dbReference>
<keyword evidence="4 5" id="KW-0274">FAD</keyword>
<dbReference type="EMBL" id="CP038636">
    <property type="protein sequence ID" value="QBY55377.1"/>
    <property type="molecule type" value="Genomic_DNA"/>
</dbReference>
<dbReference type="PIRSF" id="PIRSF000137">
    <property type="entry name" value="Alcohol_oxidase"/>
    <property type="match status" value="1"/>
</dbReference>
<dbReference type="PANTHER" id="PTHR11552">
    <property type="entry name" value="GLUCOSE-METHANOL-CHOLINE GMC OXIDOREDUCTASE"/>
    <property type="match status" value="1"/>
</dbReference>
<dbReference type="AlphaFoldDB" id="A0A4P7LRF9"/>
<comment type="cofactor">
    <cofactor evidence="1 5">
        <name>FAD</name>
        <dbReference type="ChEBI" id="CHEBI:57692"/>
    </cofactor>
</comment>
<evidence type="ECO:0000259" key="8">
    <source>
        <dbReference type="PROSITE" id="PS00624"/>
    </source>
</evidence>
<proteinExistence type="inferred from homology"/>
<protein>
    <recommendedName>
        <fullName evidence="7 8">Glucose-methanol-choline oxidoreductase N-terminal domain-containing protein</fullName>
    </recommendedName>
</protein>
<accession>A0A4P7LRF9</accession>
<evidence type="ECO:0000256" key="1">
    <source>
        <dbReference type="ARBA" id="ARBA00001974"/>
    </source>
</evidence>
<dbReference type="KEGG" id="cox:E0W60_30435"/>
<feature type="domain" description="Glucose-methanol-choline oxidoreductase N-terminal" evidence="7">
    <location>
        <begin position="90"/>
        <end position="113"/>
    </location>
</feature>
<evidence type="ECO:0000256" key="2">
    <source>
        <dbReference type="ARBA" id="ARBA00010790"/>
    </source>
</evidence>
<dbReference type="InterPro" id="IPR012132">
    <property type="entry name" value="GMC_OxRdtase"/>
</dbReference>
<comment type="similarity">
    <text evidence="2 6">Belongs to the GMC oxidoreductase family.</text>
</comment>
<organism evidence="9 10">
    <name type="scientific">Cupriavidus oxalaticus</name>
    <dbReference type="NCBI Taxonomy" id="96344"/>
    <lineage>
        <taxon>Bacteria</taxon>
        <taxon>Pseudomonadati</taxon>
        <taxon>Pseudomonadota</taxon>
        <taxon>Betaproteobacteria</taxon>
        <taxon>Burkholderiales</taxon>
        <taxon>Burkholderiaceae</taxon>
        <taxon>Cupriavidus</taxon>
    </lineage>
</organism>
<dbReference type="PROSITE" id="PS00624">
    <property type="entry name" value="GMC_OXRED_2"/>
    <property type="match status" value="1"/>
</dbReference>
<evidence type="ECO:0000259" key="7">
    <source>
        <dbReference type="PROSITE" id="PS00623"/>
    </source>
</evidence>
<evidence type="ECO:0000256" key="3">
    <source>
        <dbReference type="ARBA" id="ARBA00022630"/>
    </source>
</evidence>
<dbReference type="GO" id="GO:0050660">
    <property type="term" value="F:flavin adenine dinucleotide binding"/>
    <property type="evidence" value="ECO:0007669"/>
    <property type="project" value="InterPro"/>
</dbReference>
<dbReference type="InterPro" id="IPR000172">
    <property type="entry name" value="GMC_OxRdtase_N"/>
</dbReference>
<name>A0A4P7LRF9_9BURK</name>
<evidence type="ECO:0000256" key="6">
    <source>
        <dbReference type="RuleBase" id="RU003968"/>
    </source>
</evidence>
<feature type="domain" description="Glucose-methanol-choline oxidoreductase N-terminal" evidence="8">
    <location>
        <begin position="263"/>
        <end position="277"/>
    </location>
</feature>
<dbReference type="RefSeq" id="WP_135706621.1">
    <property type="nucleotide sequence ID" value="NZ_CP038636.1"/>
</dbReference>
<evidence type="ECO:0000256" key="5">
    <source>
        <dbReference type="PIRSR" id="PIRSR000137-2"/>
    </source>
</evidence>